<evidence type="ECO:0000256" key="1">
    <source>
        <dbReference type="SAM" id="MobiDB-lite"/>
    </source>
</evidence>
<accession>A0A9K3NKL3</accession>
<dbReference type="AlphaFoldDB" id="A0A9K3NKL3"/>
<protein>
    <submittedName>
        <fullName evidence="2">Uncharacterized protein</fullName>
    </submittedName>
</protein>
<reference evidence="2" key="1">
    <citation type="journal article" date="2017" name="Nature">
        <title>The sunflower genome provides insights into oil metabolism, flowering and Asterid evolution.</title>
        <authorList>
            <person name="Badouin H."/>
            <person name="Gouzy J."/>
            <person name="Grassa C.J."/>
            <person name="Murat F."/>
            <person name="Staton S.E."/>
            <person name="Cottret L."/>
            <person name="Lelandais-Briere C."/>
            <person name="Owens G.L."/>
            <person name="Carrere S."/>
            <person name="Mayjonade B."/>
            <person name="Legrand L."/>
            <person name="Gill N."/>
            <person name="Kane N.C."/>
            <person name="Bowers J.E."/>
            <person name="Hubner S."/>
            <person name="Bellec A."/>
            <person name="Berard A."/>
            <person name="Berges H."/>
            <person name="Blanchet N."/>
            <person name="Boniface M.C."/>
            <person name="Brunel D."/>
            <person name="Catrice O."/>
            <person name="Chaidir N."/>
            <person name="Claudel C."/>
            <person name="Donnadieu C."/>
            <person name="Faraut T."/>
            <person name="Fievet G."/>
            <person name="Helmstetter N."/>
            <person name="King M."/>
            <person name="Knapp S.J."/>
            <person name="Lai Z."/>
            <person name="Le Paslier M.C."/>
            <person name="Lippi Y."/>
            <person name="Lorenzon L."/>
            <person name="Mandel J.R."/>
            <person name="Marage G."/>
            <person name="Marchand G."/>
            <person name="Marquand E."/>
            <person name="Bret-Mestries E."/>
            <person name="Morien E."/>
            <person name="Nambeesan S."/>
            <person name="Nguyen T."/>
            <person name="Pegot-Espagnet P."/>
            <person name="Pouilly N."/>
            <person name="Raftis F."/>
            <person name="Sallet E."/>
            <person name="Schiex T."/>
            <person name="Thomas J."/>
            <person name="Vandecasteele C."/>
            <person name="Vares D."/>
            <person name="Vear F."/>
            <person name="Vautrin S."/>
            <person name="Crespi M."/>
            <person name="Mangin B."/>
            <person name="Burke J.M."/>
            <person name="Salse J."/>
            <person name="Munos S."/>
            <person name="Vincourt P."/>
            <person name="Rieseberg L.H."/>
            <person name="Langlade N.B."/>
        </authorList>
    </citation>
    <scope>NUCLEOTIDE SEQUENCE</scope>
    <source>
        <tissue evidence="2">Leaves</tissue>
    </source>
</reference>
<proteinExistence type="predicted"/>
<evidence type="ECO:0000313" key="3">
    <source>
        <dbReference type="Proteomes" id="UP000215914"/>
    </source>
</evidence>
<evidence type="ECO:0000313" key="2">
    <source>
        <dbReference type="EMBL" id="KAF5803674.1"/>
    </source>
</evidence>
<comment type="caution">
    <text evidence="2">The sequence shown here is derived from an EMBL/GenBank/DDBJ whole genome shotgun (WGS) entry which is preliminary data.</text>
</comment>
<dbReference type="Proteomes" id="UP000215914">
    <property type="component" value="Unassembled WGS sequence"/>
</dbReference>
<reference evidence="2" key="2">
    <citation type="submission" date="2020-06" db="EMBL/GenBank/DDBJ databases">
        <title>Helianthus annuus Genome sequencing and assembly Release 2.</title>
        <authorList>
            <person name="Gouzy J."/>
            <person name="Langlade N."/>
            <person name="Munos S."/>
        </authorList>
    </citation>
    <scope>NUCLEOTIDE SEQUENCE</scope>
    <source>
        <tissue evidence="2">Leaves</tissue>
    </source>
</reference>
<dbReference type="Gramene" id="mRNA:HanXRQr2_Chr06g0274221">
    <property type="protein sequence ID" value="mRNA:HanXRQr2_Chr06g0274221"/>
    <property type="gene ID" value="HanXRQr2_Chr06g0274221"/>
</dbReference>
<organism evidence="2 3">
    <name type="scientific">Helianthus annuus</name>
    <name type="common">Common sunflower</name>
    <dbReference type="NCBI Taxonomy" id="4232"/>
    <lineage>
        <taxon>Eukaryota</taxon>
        <taxon>Viridiplantae</taxon>
        <taxon>Streptophyta</taxon>
        <taxon>Embryophyta</taxon>
        <taxon>Tracheophyta</taxon>
        <taxon>Spermatophyta</taxon>
        <taxon>Magnoliopsida</taxon>
        <taxon>eudicotyledons</taxon>
        <taxon>Gunneridae</taxon>
        <taxon>Pentapetalae</taxon>
        <taxon>asterids</taxon>
        <taxon>campanulids</taxon>
        <taxon>Asterales</taxon>
        <taxon>Asteraceae</taxon>
        <taxon>Asteroideae</taxon>
        <taxon>Heliantheae alliance</taxon>
        <taxon>Heliantheae</taxon>
        <taxon>Helianthus</taxon>
    </lineage>
</organism>
<gene>
    <name evidence="2" type="ORF">HanXRQr2_Chr06g0274221</name>
</gene>
<dbReference type="EMBL" id="MNCJ02000321">
    <property type="protein sequence ID" value="KAF5803674.1"/>
    <property type="molecule type" value="Genomic_DNA"/>
</dbReference>
<feature type="region of interest" description="Disordered" evidence="1">
    <location>
        <begin position="159"/>
        <end position="185"/>
    </location>
</feature>
<name>A0A9K3NKL3_HELAN</name>
<feature type="compositionally biased region" description="Basic and acidic residues" evidence="1">
    <location>
        <begin position="159"/>
        <end position="171"/>
    </location>
</feature>
<keyword evidence="3" id="KW-1185">Reference proteome</keyword>
<sequence length="185" mass="20187">MTSFLNQGLERLTSLYEESYELNKMLEVKLKKGETTIADQGVTAAAKSEHYEDKYKAVTQEAKAAINKANQDAKVKIDAAHLQYEQDMNTYREGLKGSVVISLLQSRLKMAYEAKAMGYECPSWNVNAWEAKLKDLGGNPVEYPAKLVSEETSKVAKEVADAGGDAKKDAGADADEATVEEGAAL</sequence>